<proteinExistence type="predicted"/>
<dbReference type="PANTHER" id="PTHR35149">
    <property type="entry name" value="SLL5132 PROTEIN"/>
    <property type="match status" value="1"/>
</dbReference>
<dbReference type="InterPro" id="IPR004919">
    <property type="entry name" value="GmrSD_N"/>
</dbReference>
<organism evidence="3 4">
    <name type="scientific">Rhodococcus rhodochrous J3</name>
    <dbReference type="NCBI Taxonomy" id="903528"/>
    <lineage>
        <taxon>Bacteria</taxon>
        <taxon>Bacillati</taxon>
        <taxon>Actinomycetota</taxon>
        <taxon>Actinomycetes</taxon>
        <taxon>Mycobacteriales</taxon>
        <taxon>Nocardiaceae</taxon>
        <taxon>Rhodococcus</taxon>
    </lineage>
</organism>
<gene>
    <name evidence="3" type="ORF">SAMN02745947_04668</name>
</gene>
<feature type="domain" description="GmrSD restriction endonucleases C-terminal" evidence="2">
    <location>
        <begin position="435"/>
        <end position="586"/>
    </location>
</feature>
<dbReference type="InterPro" id="IPR011089">
    <property type="entry name" value="GmrSD_C"/>
</dbReference>
<dbReference type="Proteomes" id="UP000193566">
    <property type="component" value="Unassembled WGS sequence"/>
</dbReference>
<dbReference type="PANTHER" id="PTHR35149:SF2">
    <property type="entry name" value="DUF262 DOMAIN-CONTAINING PROTEIN"/>
    <property type="match status" value="1"/>
</dbReference>
<sequence length="595" mass="67945">MIKSVHDYPISQLMNIDDAVVYRIPRYQREYKWWKLQWEDLFDDIFDADASGYFLGSIICINQTTDTAAASVLEVVDGQQRLTTLSLLLAALYASLRSRRDQLNDEQFVELMNLKHRIVLKKDSTKTRVIPQQQNSNQADYFAVLADAGLVDKKPKVSNLGNRKIKKAFKYFESRIEARITESDRSEVDDLLDMIQRVSEAVLVKIEVASHSDAYVLFESLNNRGTPLTPIDLIKNKLLATMETRSPGSLDEAFDQWTELIEELGDDYPIQERFFRQYYNAFRKDLLGIINVPVATKTNLIRVYEALIQNNPEDFMAKVVDAGQLYSVILNRNSDGDTPENLRTALRQLERAQGAPSYLLILFLMSKRDELRISDDDIAGIVRGLVSFFVRRNLTGVPQTYELQRMFMAIVDQIEPGAEKIIAHIAGSLRAKSASDSEFRERLEGPIYEDNVEATRFILAMLAERDMTKETFVDLWAREGQTLAWTVEHVFPQGLNIPKSWTELMGGHQDNALAVQQELVHTIGNLTITRFNSNLGNKSFTEKRDRQDAKGRYIGYKNGLSLNKLLASSDTWDADMIRQRTESLVDEVLDLFPLG</sequence>
<comment type="caution">
    <text evidence="3">The sequence shown here is derived from an EMBL/GenBank/DDBJ whole genome shotgun (WGS) entry which is preliminary data.</text>
</comment>
<protein>
    <recommendedName>
        <fullName evidence="5">DUF262 domain-containing protein</fullName>
    </recommendedName>
</protein>
<dbReference type="Pfam" id="PF03235">
    <property type="entry name" value="GmrSD_N"/>
    <property type="match status" value="1"/>
</dbReference>
<evidence type="ECO:0000313" key="3">
    <source>
        <dbReference type="EMBL" id="SMG55780.1"/>
    </source>
</evidence>
<dbReference type="RefSeq" id="WP_085470327.1">
    <property type="nucleotide sequence ID" value="NZ_FXAV01000018.1"/>
</dbReference>
<keyword evidence="4" id="KW-1185">Reference proteome</keyword>
<evidence type="ECO:0000259" key="2">
    <source>
        <dbReference type="Pfam" id="PF07510"/>
    </source>
</evidence>
<name>A0ABY1MH78_RHORH</name>
<evidence type="ECO:0000313" key="4">
    <source>
        <dbReference type="Proteomes" id="UP000193566"/>
    </source>
</evidence>
<evidence type="ECO:0000259" key="1">
    <source>
        <dbReference type="Pfam" id="PF03235"/>
    </source>
</evidence>
<reference evidence="3 4" key="1">
    <citation type="submission" date="2017-04" db="EMBL/GenBank/DDBJ databases">
        <authorList>
            <person name="Varghese N."/>
            <person name="Submissions S."/>
        </authorList>
    </citation>
    <scope>NUCLEOTIDE SEQUENCE [LARGE SCALE GENOMIC DNA]</scope>
    <source>
        <strain evidence="3 4">J3</strain>
    </source>
</reference>
<evidence type="ECO:0008006" key="5">
    <source>
        <dbReference type="Google" id="ProtNLM"/>
    </source>
</evidence>
<feature type="domain" description="GmrSD restriction endonucleases N-terminal" evidence="1">
    <location>
        <begin position="18"/>
        <end position="239"/>
    </location>
</feature>
<dbReference type="Pfam" id="PF07510">
    <property type="entry name" value="GmrSD_C"/>
    <property type="match status" value="1"/>
</dbReference>
<dbReference type="EMBL" id="FXAV01000018">
    <property type="protein sequence ID" value="SMG55780.1"/>
    <property type="molecule type" value="Genomic_DNA"/>
</dbReference>
<accession>A0ABY1MH78</accession>